<dbReference type="InterPro" id="IPR008283">
    <property type="entry name" value="Peptidase_M17_N"/>
</dbReference>
<evidence type="ECO:0000256" key="8">
    <source>
        <dbReference type="HAMAP-Rule" id="MF_00181"/>
    </source>
</evidence>
<evidence type="ECO:0000256" key="6">
    <source>
        <dbReference type="ARBA" id="ARBA00022801"/>
    </source>
</evidence>
<dbReference type="SUPFAM" id="SSF53187">
    <property type="entry name" value="Zn-dependent exopeptidases"/>
    <property type="match status" value="1"/>
</dbReference>
<dbReference type="GO" id="GO:0006508">
    <property type="term" value="P:proteolysis"/>
    <property type="evidence" value="ECO:0007669"/>
    <property type="project" value="UniProtKB-KW"/>
</dbReference>
<evidence type="ECO:0000259" key="10">
    <source>
        <dbReference type="PROSITE" id="PS00631"/>
    </source>
</evidence>
<keyword evidence="12" id="KW-1185">Reference proteome</keyword>
<feature type="binding site" evidence="8">
    <location>
        <position position="378"/>
    </location>
    <ligand>
        <name>Mn(2+)</name>
        <dbReference type="ChEBI" id="CHEBI:29035"/>
        <label>2</label>
    </ligand>
</feature>
<accession>A0A3D9FFP5</accession>
<dbReference type="InterPro" id="IPR011356">
    <property type="entry name" value="Leucine_aapep/pepB"/>
</dbReference>
<feature type="binding site" evidence="8">
    <location>
        <position position="376"/>
    </location>
    <ligand>
        <name>Mn(2+)</name>
        <dbReference type="ChEBI" id="CHEBI:29035"/>
        <label>1</label>
    </ligand>
</feature>
<keyword evidence="8" id="KW-0479">Metal-binding</keyword>
<dbReference type="PROSITE" id="PS00631">
    <property type="entry name" value="CYTOSOL_AP"/>
    <property type="match status" value="1"/>
</dbReference>
<keyword evidence="8" id="KW-0963">Cytoplasm</keyword>
<comment type="catalytic activity">
    <reaction evidence="2 8">
        <text>Release of an N-terminal amino acid, preferentially leucine, but not glutamic or aspartic acids.</text>
        <dbReference type="EC" id="3.4.11.10"/>
    </reaction>
</comment>
<dbReference type="Proteomes" id="UP000256310">
    <property type="component" value="Unassembled WGS sequence"/>
</dbReference>
<feature type="active site" evidence="8">
    <location>
        <position position="380"/>
    </location>
</feature>
<proteinExistence type="inferred from homology"/>
<keyword evidence="4 8" id="KW-0031">Aminopeptidase</keyword>
<dbReference type="AlphaFoldDB" id="A0A3D9FFP5"/>
<dbReference type="InterPro" id="IPR043472">
    <property type="entry name" value="Macro_dom-like"/>
</dbReference>
<dbReference type="Pfam" id="PF00883">
    <property type="entry name" value="Peptidase_M17"/>
    <property type="match status" value="1"/>
</dbReference>
<dbReference type="PANTHER" id="PTHR11963:SF23">
    <property type="entry name" value="CYTOSOL AMINOPEPTIDASE"/>
    <property type="match status" value="1"/>
</dbReference>
<evidence type="ECO:0000256" key="3">
    <source>
        <dbReference type="ARBA" id="ARBA00009528"/>
    </source>
</evidence>
<feature type="binding site" evidence="8">
    <location>
        <position position="378"/>
    </location>
    <ligand>
        <name>Mn(2+)</name>
        <dbReference type="ChEBI" id="CHEBI:29035"/>
        <label>1</label>
    </ligand>
</feature>
<evidence type="ECO:0000256" key="9">
    <source>
        <dbReference type="SAM" id="SignalP"/>
    </source>
</evidence>
<feature type="active site" evidence="8">
    <location>
        <position position="306"/>
    </location>
</feature>
<gene>
    <name evidence="8" type="primary">pepA</name>
    <name evidence="11" type="ORF">DFR46_0909</name>
</gene>
<evidence type="ECO:0000313" key="11">
    <source>
        <dbReference type="EMBL" id="RED15901.1"/>
    </source>
</evidence>
<evidence type="ECO:0000313" key="12">
    <source>
        <dbReference type="Proteomes" id="UP000256310"/>
    </source>
</evidence>
<dbReference type="GO" id="GO:0030145">
    <property type="term" value="F:manganese ion binding"/>
    <property type="evidence" value="ECO:0007669"/>
    <property type="project" value="UniProtKB-UniRule"/>
</dbReference>
<evidence type="ECO:0000256" key="4">
    <source>
        <dbReference type="ARBA" id="ARBA00022438"/>
    </source>
</evidence>
<feature type="signal peptide" evidence="9">
    <location>
        <begin position="1"/>
        <end position="28"/>
    </location>
</feature>
<dbReference type="GO" id="GO:0005737">
    <property type="term" value="C:cytoplasm"/>
    <property type="evidence" value="ECO:0007669"/>
    <property type="project" value="UniProtKB-SubCell"/>
</dbReference>
<keyword evidence="5 8" id="KW-0645">Protease</keyword>
<dbReference type="InterPro" id="IPR023042">
    <property type="entry name" value="Peptidase_M17_leu_NH2_pept"/>
</dbReference>
<reference evidence="11 12" key="1">
    <citation type="submission" date="2018-07" db="EMBL/GenBank/DDBJ databases">
        <title>Genomic Encyclopedia of Type Strains, Phase IV (KMG-IV): sequencing the most valuable type-strain genomes for metagenomic binning, comparative biology and taxonomic classification.</title>
        <authorList>
            <person name="Goeker M."/>
        </authorList>
    </citation>
    <scope>NUCLEOTIDE SEQUENCE [LARGE SCALE GENOMIC DNA]</scope>
    <source>
        <strain evidence="11 12">DSM 26725</strain>
    </source>
</reference>
<dbReference type="EC" id="3.4.11.10" evidence="8"/>
<dbReference type="EMBL" id="QRDP01000004">
    <property type="protein sequence ID" value="RED15901.1"/>
    <property type="molecule type" value="Genomic_DNA"/>
</dbReference>
<feature type="chain" id="PRO_5017626927" description="Probable cytosol aminopeptidase" evidence="9">
    <location>
        <begin position="29"/>
        <end position="533"/>
    </location>
</feature>
<keyword evidence="7 8" id="KW-0464">Manganese</keyword>
<keyword evidence="9" id="KW-0732">Signal</keyword>
<comment type="cofactor">
    <cofactor evidence="8">
        <name>Mn(2+)</name>
        <dbReference type="ChEBI" id="CHEBI:29035"/>
    </cofactor>
    <text evidence="8">Binds 2 manganese ions per subunit.</text>
</comment>
<evidence type="ECO:0000256" key="7">
    <source>
        <dbReference type="ARBA" id="ARBA00023211"/>
    </source>
</evidence>
<dbReference type="InterPro" id="IPR000819">
    <property type="entry name" value="Peptidase_M17_C"/>
</dbReference>
<evidence type="ECO:0000256" key="1">
    <source>
        <dbReference type="ARBA" id="ARBA00000135"/>
    </source>
</evidence>
<feature type="domain" description="Cytosol aminopeptidase" evidence="10">
    <location>
        <begin position="374"/>
        <end position="381"/>
    </location>
</feature>
<dbReference type="OrthoDB" id="9809354at2"/>
<dbReference type="GO" id="GO:0070006">
    <property type="term" value="F:metalloaminopeptidase activity"/>
    <property type="evidence" value="ECO:0007669"/>
    <property type="project" value="InterPro"/>
</dbReference>
<dbReference type="CDD" id="cd00433">
    <property type="entry name" value="Peptidase_M17"/>
    <property type="match status" value="1"/>
</dbReference>
<dbReference type="EC" id="3.4.11.1" evidence="8"/>
<dbReference type="Gene3D" id="3.40.220.10">
    <property type="entry name" value="Leucine Aminopeptidase, subunit E, domain 1"/>
    <property type="match status" value="1"/>
</dbReference>
<comment type="caution">
    <text evidence="11">The sequence shown here is derived from an EMBL/GenBank/DDBJ whole genome shotgun (WGS) entry which is preliminary data.</text>
</comment>
<dbReference type="NCBIfam" id="NF002077">
    <property type="entry name" value="PRK00913.2-4"/>
    <property type="match status" value="1"/>
</dbReference>
<organism evidence="11 12">
    <name type="scientific">Parasphingopyxis lamellibrachiae</name>
    <dbReference type="NCBI Taxonomy" id="680125"/>
    <lineage>
        <taxon>Bacteria</taxon>
        <taxon>Pseudomonadati</taxon>
        <taxon>Pseudomonadota</taxon>
        <taxon>Alphaproteobacteria</taxon>
        <taxon>Sphingomonadales</taxon>
        <taxon>Sphingomonadaceae</taxon>
        <taxon>Parasphingopyxis</taxon>
    </lineage>
</organism>
<evidence type="ECO:0000256" key="2">
    <source>
        <dbReference type="ARBA" id="ARBA00000967"/>
    </source>
</evidence>
<evidence type="ECO:0000256" key="5">
    <source>
        <dbReference type="ARBA" id="ARBA00022670"/>
    </source>
</evidence>
<name>A0A3D9FFP5_9SPHN</name>
<comment type="similarity">
    <text evidence="3 8">Belongs to the peptidase M17 family.</text>
</comment>
<comment type="function">
    <text evidence="8">Presumably involved in the processing and regular turnover of intracellular proteins. Catalyzes the removal of unsubstituted N-terminal amino acids from various peptides.</text>
</comment>
<protein>
    <recommendedName>
        <fullName evidence="8">Probable cytosol aminopeptidase</fullName>
        <ecNumber evidence="8">3.4.11.1</ecNumber>
    </recommendedName>
    <alternativeName>
        <fullName evidence="8">Leucine aminopeptidase</fullName>
        <shortName evidence="8">LAP</shortName>
        <ecNumber evidence="8">3.4.11.10</ecNumber>
    </alternativeName>
    <alternativeName>
        <fullName evidence="8">Leucyl aminopeptidase</fullName>
    </alternativeName>
</protein>
<dbReference type="HAMAP" id="MF_00181">
    <property type="entry name" value="Cytosol_peptidase_M17"/>
    <property type="match status" value="1"/>
</dbReference>
<feature type="binding site" evidence="8">
    <location>
        <position position="294"/>
    </location>
    <ligand>
        <name>Mn(2+)</name>
        <dbReference type="ChEBI" id="CHEBI:29035"/>
        <label>2</label>
    </ligand>
</feature>
<feature type="binding site" evidence="8">
    <location>
        <position position="299"/>
    </location>
    <ligand>
        <name>Mn(2+)</name>
        <dbReference type="ChEBI" id="CHEBI:29035"/>
        <label>2</label>
    </ligand>
</feature>
<keyword evidence="6 8" id="KW-0378">Hydrolase</keyword>
<dbReference type="RefSeq" id="WP_116235366.1">
    <property type="nucleotide sequence ID" value="NZ_QRDP01000004.1"/>
</dbReference>
<comment type="subcellular location">
    <subcellularLocation>
        <location evidence="8">Cytoplasm</location>
    </subcellularLocation>
</comment>
<feature type="binding site" evidence="8">
    <location>
        <position position="299"/>
    </location>
    <ligand>
        <name>Mn(2+)</name>
        <dbReference type="ChEBI" id="CHEBI:29035"/>
        <label>1</label>
    </ligand>
</feature>
<comment type="catalytic activity">
    <reaction evidence="1 8">
        <text>Release of an N-terminal amino acid, Xaa-|-Yaa-, in which Xaa is preferably Leu, but may be other amino acids including Pro although not Arg or Lys, and Yaa may be Pro. Amino acid amides and methyl esters are also readily hydrolyzed, but rates on arylamides are exceedingly low.</text>
        <dbReference type="EC" id="3.4.11.1"/>
    </reaction>
</comment>
<dbReference type="SUPFAM" id="SSF52949">
    <property type="entry name" value="Macro domain-like"/>
    <property type="match status" value="1"/>
</dbReference>
<dbReference type="Pfam" id="PF02789">
    <property type="entry name" value="Peptidase_M17_N"/>
    <property type="match status" value="1"/>
</dbReference>
<feature type="binding site" evidence="8">
    <location>
        <position position="317"/>
    </location>
    <ligand>
        <name>Mn(2+)</name>
        <dbReference type="ChEBI" id="CHEBI:29035"/>
        <label>2</label>
    </ligand>
</feature>
<dbReference type="Gene3D" id="3.40.630.10">
    <property type="entry name" value="Zn peptidases"/>
    <property type="match status" value="1"/>
</dbReference>
<dbReference type="PANTHER" id="PTHR11963">
    <property type="entry name" value="LEUCINE AMINOPEPTIDASE-RELATED"/>
    <property type="match status" value="1"/>
</dbReference>
<sequence>MSPSALARLSLSLVSAAACSALAVPAVAQPAAMAQAASQEVRAVQFSPSIAAQRGVLVVPLASIDELPARTAELTAAERQPISRALETSEFTFAEGQRLSLRGIGEWRQIIVVGLGDDPGLADYQMIGAVTGRALLEEADAITVIASGMTGEAAAALATGMGLGDYRSDLYSARAEQEGERGGVTVVSDAASAARSSYENRGAAMIAAMNWTRDISNEPGNAVYPESFVDRARSAFSGLSGVGIEVLDEEMMGELGMGAILGVGRGSERPPRMMIVRYRGTGSAAENPIVLVGKGITFDTGGISIKSRDNMENMRMDMSGAASVVGTVLALARSRAPVNVVAVAALAENMPGGRAIRPGDVLQAMNGRTIQVISTDAEGRLVLADAFSWVERNLDPAAVVDVATLTGSVRGALSDDYAGLFSRHDALAGQLAAAGEIVGEPLWRLPIHESYADDMRSTIADLRNTSSGSGGGAGTAAFFLGEFLSRDLPWAHLDIANMAWSGANDWKPDGSAGFAVRLLDRFVRDFRHVERSE</sequence>
<dbReference type="PRINTS" id="PR00481">
    <property type="entry name" value="LAMNOPPTDASE"/>
</dbReference>